<evidence type="ECO:0000256" key="1">
    <source>
        <dbReference type="ARBA" id="ARBA00004429"/>
    </source>
</evidence>
<evidence type="ECO:0000256" key="8">
    <source>
        <dbReference type="ARBA" id="ARBA00023136"/>
    </source>
</evidence>
<comment type="caution">
    <text evidence="15">The sequence shown here is derived from an EMBL/GenBank/DDBJ whole genome shotgun (WGS) entry which is preliminary data.</text>
</comment>
<proteinExistence type="inferred from homology"/>
<evidence type="ECO:0000256" key="6">
    <source>
        <dbReference type="ARBA" id="ARBA00022692"/>
    </source>
</evidence>
<dbReference type="InterPro" id="IPR013655">
    <property type="entry name" value="PAS_fold_3"/>
</dbReference>
<dbReference type="EMBL" id="MTJN01000002">
    <property type="protein sequence ID" value="OOV08540.1"/>
    <property type="molecule type" value="Genomic_DNA"/>
</dbReference>
<accession>A0A1T1AWR1</accession>
<evidence type="ECO:0000313" key="16">
    <source>
        <dbReference type="Proteomes" id="UP000190750"/>
    </source>
</evidence>
<dbReference type="InterPro" id="IPR035965">
    <property type="entry name" value="PAS-like_dom_sf"/>
</dbReference>
<evidence type="ECO:0000256" key="5">
    <source>
        <dbReference type="ARBA" id="ARBA00022519"/>
    </source>
</evidence>
<evidence type="ECO:0000256" key="7">
    <source>
        <dbReference type="ARBA" id="ARBA00022989"/>
    </source>
</evidence>
<dbReference type="CDD" id="cd00130">
    <property type="entry name" value="PAS"/>
    <property type="match status" value="1"/>
</dbReference>
<dbReference type="Gene3D" id="1.10.287.950">
    <property type="entry name" value="Methyl-accepting chemotaxis protein"/>
    <property type="match status" value="1"/>
</dbReference>
<keyword evidence="2" id="KW-1003">Cell membrane</keyword>
<keyword evidence="5" id="KW-0997">Cell inner membrane</keyword>
<keyword evidence="16" id="KW-1185">Reference proteome</keyword>
<dbReference type="FunFam" id="3.30.450.20:FF:000046">
    <property type="entry name" value="Aerotaxis sensor receptor"/>
    <property type="match status" value="1"/>
</dbReference>
<evidence type="ECO:0000256" key="3">
    <source>
        <dbReference type="ARBA" id="ARBA00022481"/>
    </source>
</evidence>
<feature type="domain" description="Methyl-accepting transducer" evidence="12">
    <location>
        <begin position="270"/>
        <end position="499"/>
    </location>
</feature>
<dbReference type="GO" id="GO:0007165">
    <property type="term" value="P:signal transduction"/>
    <property type="evidence" value="ECO:0007669"/>
    <property type="project" value="UniProtKB-KW"/>
</dbReference>
<dbReference type="Pfam" id="PF00015">
    <property type="entry name" value="MCPsignal"/>
    <property type="match status" value="1"/>
</dbReference>
<feature type="transmembrane region" description="Helical" evidence="11">
    <location>
        <begin position="193"/>
        <end position="214"/>
    </location>
</feature>
<evidence type="ECO:0000259" key="13">
    <source>
        <dbReference type="PROSITE" id="PS50112"/>
    </source>
</evidence>
<sequence>MRENLPVSQQEYVFPANQTLVSVTDLKGRIVYCNSAFVEVSGYATAELLGQPHNLVRHPDMPAEAFRDMWETIQAKQPWSGLVKNRRKNGDYYWVRANATPMMDGEQITGYLSVRTLPSPESVKTAEELYARMQAQAKAGKQTLRLHRGQVVRTDVVGRLLRLMNPGLVARLALMQVALMALLVLAAASGLSWMALLPLAGLAAALLVWTNWYMTIRPLSDVLGDANQLAAGDLSHKVAVRGSGVFRNLQQALMQMSVNLRTVVSDVRDEIDSLSTSVQEIAAGNHDLSARTESQAASLEETAASMEQINSTAQLSAASAKQGADIAQETSEVTSRSNQAVASVAQSMQDISESSRRITDIMQLIEGVAFQTNILALNAAVEAARAGDQGRGFAVVASEVRALAQRTTAAAKDIKQLITQSTARVSVGSEQTQLALTRMLSAQESVDKVNTVLNEITRASAAQTLGISQINEAIVQMDTITQQNAAMVEELAATASSLSQQVQSVRSSLRLFRLRAGEATLEQADAVSLRRQGKQMMLN</sequence>
<keyword evidence="3" id="KW-0488">Methylation</keyword>
<dbReference type="GO" id="GO:0005886">
    <property type="term" value="C:plasma membrane"/>
    <property type="evidence" value="ECO:0007669"/>
    <property type="project" value="UniProtKB-SubCell"/>
</dbReference>
<feature type="domain" description="HAMP" evidence="14">
    <location>
        <begin position="213"/>
        <end position="265"/>
    </location>
</feature>
<dbReference type="SMART" id="SM00086">
    <property type="entry name" value="PAC"/>
    <property type="match status" value="1"/>
</dbReference>
<protein>
    <submittedName>
        <fullName evidence="15">Chemotaxis protein</fullName>
    </submittedName>
</protein>
<comment type="subcellular location">
    <subcellularLocation>
        <location evidence="1">Cell inner membrane</location>
        <topology evidence="1">Multi-pass membrane protein</topology>
    </subcellularLocation>
</comment>
<evidence type="ECO:0000259" key="14">
    <source>
        <dbReference type="PROSITE" id="PS50885"/>
    </source>
</evidence>
<dbReference type="InterPro" id="IPR000014">
    <property type="entry name" value="PAS"/>
</dbReference>
<dbReference type="SMART" id="SM00283">
    <property type="entry name" value="MA"/>
    <property type="match status" value="1"/>
</dbReference>
<dbReference type="PANTHER" id="PTHR43531">
    <property type="entry name" value="PROTEIN ICFG"/>
    <property type="match status" value="1"/>
</dbReference>
<dbReference type="SUPFAM" id="SSF55785">
    <property type="entry name" value="PYP-like sensor domain (PAS domain)"/>
    <property type="match status" value="1"/>
</dbReference>
<evidence type="ECO:0000256" key="2">
    <source>
        <dbReference type="ARBA" id="ARBA00022475"/>
    </source>
</evidence>
<dbReference type="InterPro" id="IPR004089">
    <property type="entry name" value="MCPsignal_dom"/>
</dbReference>
<dbReference type="Proteomes" id="UP000190750">
    <property type="component" value="Unassembled WGS sequence"/>
</dbReference>
<evidence type="ECO:0000259" key="12">
    <source>
        <dbReference type="PROSITE" id="PS50111"/>
    </source>
</evidence>
<evidence type="ECO:0000256" key="4">
    <source>
        <dbReference type="ARBA" id="ARBA00022500"/>
    </source>
</evidence>
<feature type="transmembrane region" description="Helical" evidence="11">
    <location>
        <begin position="168"/>
        <end position="187"/>
    </location>
</feature>
<dbReference type="PROSITE" id="PS50112">
    <property type="entry name" value="PAS"/>
    <property type="match status" value="1"/>
</dbReference>
<evidence type="ECO:0000256" key="9">
    <source>
        <dbReference type="ARBA" id="ARBA00029447"/>
    </source>
</evidence>
<name>A0A1T1AWR1_RHOFE</name>
<dbReference type="InterPro" id="IPR003660">
    <property type="entry name" value="HAMP_dom"/>
</dbReference>
<dbReference type="FunFam" id="1.10.287.950:FF:000001">
    <property type="entry name" value="Methyl-accepting chemotaxis sensory transducer"/>
    <property type="match status" value="1"/>
</dbReference>
<keyword evidence="7 11" id="KW-1133">Transmembrane helix</keyword>
<dbReference type="Gene3D" id="3.30.450.20">
    <property type="entry name" value="PAS domain"/>
    <property type="match status" value="1"/>
</dbReference>
<dbReference type="RefSeq" id="WP_078366427.1">
    <property type="nucleotide sequence ID" value="NZ_MTJN01000002.1"/>
</dbReference>
<reference evidence="15 16" key="1">
    <citation type="submission" date="2017-01" db="EMBL/GenBank/DDBJ databases">
        <title>Genome sequencing of Rhodoferax fermentans JCM 7819.</title>
        <authorList>
            <person name="Kim Y.J."/>
            <person name="Farh M.E.-A."/>
            <person name="Yang D.-C."/>
        </authorList>
    </citation>
    <scope>NUCLEOTIDE SEQUENCE [LARGE SCALE GENOMIC DNA]</scope>
    <source>
        <strain evidence="15 16">JCM 7819</strain>
    </source>
</reference>
<keyword evidence="6 11" id="KW-0812">Transmembrane</keyword>
<dbReference type="STRING" id="28066.RF819_19220"/>
<comment type="similarity">
    <text evidence="9">Belongs to the methyl-accepting chemotaxis (MCP) protein family.</text>
</comment>
<dbReference type="PROSITE" id="PS50885">
    <property type="entry name" value="HAMP"/>
    <property type="match status" value="1"/>
</dbReference>
<evidence type="ECO:0000313" key="15">
    <source>
        <dbReference type="EMBL" id="OOV08540.1"/>
    </source>
</evidence>
<gene>
    <name evidence="15" type="ORF">RF819_19220</name>
</gene>
<keyword evidence="8 11" id="KW-0472">Membrane</keyword>
<dbReference type="GO" id="GO:0004888">
    <property type="term" value="F:transmembrane signaling receptor activity"/>
    <property type="evidence" value="ECO:0007669"/>
    <property type="project" value="InterPro"/>
</dbReference>
<dbReference type="InterPro" id="IPR051310">
    <property type="entry name" value="MCP_chemotaxis"/>
</dbReference>
<evidence type="ECO:0000256" key="11">
    <source>
        <dbReference type="SAM" id="Phobius"/>
    </source>
</evidence>
<feature type="domain" description="PAS" evidence="13">
    <location>
        <begin position="21"/>
        <end position="60"/>
    </location>
</feature>
<dbReference type="SMART" id="SM00091">
    <property type="entry name" value="PAS"/>
    <property type="match status" value="1"/>
</dbReference>
<organism evidence="15 16">
    <name type="scientific">Rhodoferax fermentans</name>
    <dbReference type="NCBI Taxonomy" id="28066"/>
    <lineage>
        <taxon>Bacteria</taxon>
        <taxon>Pseudomonadati</taxon>
        <taxon>Pseudomonadota</taxon>
        <taxon>Betaproteobacteria</taxon>
        <taxon>Burkholderiales</taxon>
        <taxon>Comamonadaceae</taxon>
        <taxon>Rhodoferax</taxon>
    </lineage>
</organism>
<dbReference type="OrthoDB" id="9806477at2"/>
<dbReference type="PANTHER" id="PTHR43531:SF7">
    <property type="entry name" value="AEROTAXIS RECEPTOR"/>
    <property type="match status" value="1"/>
</dbReference>
<dbReference type="AlphaFoldDB" id="A0A1T1AWR1"/>
<dbReference type="CDD" id="cd11386">
    <property type="entry name" value="MCP_signal"/>
    <property type="match status" value="1"/>
</dbReference>
<keyword evidence="10" id="KW-0807">Transducer</keyword>
<dbReference type="PROSITE" id="PS50111">
    <property type="entry name" value="CHEMOTAXIS_TRANSDUC_2"/>
    <property type="match status" value="1"/>
</dbReference>
<dbReference type="NCBIfam" id="TIGR00229">
    <property type="entry name" value="sensory_box"/>
    <property type="match status" value="1"/>
</dbReference>
<dbReference type="InterPro" id="IPR001610">
    <property type="entry name" value="PAC"/>
</dbReference>
<keyword evidence="4" id="KW-0145">Chemotaxis</keyword>
<dbReference type="SUPFAM" id="SSF58104">
    <property type="entry name" value="Methyl-accepting chemotaxis protein (MCP) signaling domain"/>
    <property type="match status" value="1"/>
</dbReference>
<dbReference type="InterPro" id="IPR004090">
    <property type="entry name" value="Chemotax_Me-accpt_rcpt"/>
</dbReference>
<dbReference type="Pfam" id="PF08447">
    <property type="entry name" value="PAS_3"/>
    <property type="match status" value="1"/>
</dbReference>
<dbReference type="PRINTS" id="PR00260">
    <property type="entry name" value="CHEMTRNSDUCR"/>
</dbReference>
<dbReference type="GO" id="GO:0052131">
    <property type="term" value="P:positive aerotaxis"/>
    <property type="evidence" value="ECO:0007669"/>
    <property type="project" value="UniProtKB-ARBA"/>
</dbReference>
<evidence type="ECO:0000256" key="10">
    <source>
        <dbReference type="PROSITE-ProRule" id="PRU00284"/>
    </source>
</evidence>